<proteinExistence type="predicted"/>
<sequence>MAGSSAWLNDFAAAIAAFKIIDRFKQRIVICLMAQLYSYITHKVWEPVGGARQDFRDTEDKRADDNSAMHLSEAVKSQQSLKRLLLPSNLCAMAARASTSSGLKIGRHGADISLCVPSDSLSFGNKAVVC</sequence>
<keyword evidence="2" id="KW-1185">Reference proteome</keyword>
<evidence type="ECO:0000313" key="1">
    <source>
        <dbReference type="EMBL" id="GFO21870.1"/>
    </source>
</evidence>
<name>A0AAV4BS02_9GAST</name>
<comment type="caution">
    <text evidence="1">The sequence shown here is derived from an EMBL/GenBank/DDBJ whole genome shotgun (WGS) entry which is preliminary data.</text>
</comment>
<evidence type="ECO:0000313" key="2">
    <source>
        <dbReference type="Proteomes" id="UP000735302"/>
    </source>
</evidence>
<organism evidence="1 2">
    <name type="scientific">Plakobranchus ocellatus</name>
    <dbReference type="NCBI Taxonomy" id="259542"/>
    <lineage>
        <taxon>Eukaryota</taxon>
        <taxon>Metazoa</taxon>
        <taxon>Spiralia</taxon>
        <taxon>Lophotrochozoa</taxon>
        <taxon>Mollusca</taxon>
        <taxon>Gastropoda</taxon>
        <taxon>Heterobranchia</taxon>
        <taxon>Euthyneura</taxon>
        <taxon>Panpulmonata</taxon>
        <taxon>Sacoglossa</taxon>
        <taxon>Placobranchoidea</taxon>
        <taxon>Plakobranchidae</taxon>
        <taxon>Plakobranchus</taxon>
    </lineage>
</organism>
<dbReference type="Proteomes" id="UP000735302">
    <property type="component" value="Unassembled WGS sequence"/>
</dbReference>
<reference evidence="1 2" key="1">
    <citation type="journal article" date="2021" name="Elife">
        <title>Chloroplast acquisition without the gene transfer in kleptoplastic sea slugs, Plakobranchus ocellatus.</title>
        <authorList>
            <person name="Maeda T."/>
            <person name="Takahashi S."/>
            <person name="Yoshida T."/>
            <person name="Shimamura S."/>
            <person name="Takaki Y."/>
            <person name="Nagai Y."/>
            <person name="Toyoda A."/>
            <person name="Suzuki Y."/>
            <person name="Arimoto A."/>
            <person name="Ishii H."/>
            <person name="Satoh N."/>
            <person name="Nishiyama T."/>
            <person name="Hasebe M."/>
            <person name="Maruyama T."/>
            <person name="Minagawa J."/>
            <person name="Obokata J."/>
            <person name="Shigenobu S."/>
        </authorList>
    </citation>
    <scope>NUCLEOTIDE SEQUENCE [LARGE SCALE GENOMIC DNA]</scope>
</reference>
<accession>A0AAV4BS02</accession>
<dbReference type="EMBL" id="BLXT01005284">
    <property type="protein sequence ID" value="GFO21870.1"/>
    <property type="molecule type" value="Genomic_DNA"/>
</dbReference>
<gene>
    <name evidence="1" type="ORF">PoB_004837500</name>
</gene>
<protein>
    <submittedName>
        <fullName evidence="1">Uncharacterized protein</fullName>
    </submittedName>
</protein>
<dbReference type="AlphaFoldDB" id="A0AAV4BS02"/>